<dbReference type="Pfam" id="PF00106">
    <property type="entry name" value="adh_short"/>
    <property type="match status" value="1"/>
</dbReference>
<dbReference type="InterPro" id="IPR036291">
    <property type="entry name" value="NAD(P)-bd_dom_sf"/>
</dbReference>
<evidence type="ECO:0000313" key="3">
    <source>
        <dbReference type="EMBL" id="ROQ00210.1"/>
    </source>
</evidence>
<dbReference type="Gene3D" id="3.40.50.720">
    <property type="entry name" value="NAD(P)-binding Rossmann-like Domain"/>
    <property type="match status" value="1"/>
</dbReference>
<dbReference type="PANTHER" id="PTHR42879:SF6">
    <property type="entry name" value="NADPH-DEPENDENT REDUCTASE BACG"/>
    <property type="match status" value="1"/>
</dbReference>
<dbReference type="SUPFAM" id="SSF51735">
    <property type="entry name" value="NAD(P)-binding Rossmann-fold domains"/>
    <property type="match status" value="1"/>
</dbReference>
<dbReference type="PRINTS" id="PR00080">
    <property type="entry name" value="SDRFAMILY"/>
</dbReference>
<gene>
    <name evidence="3" type="ORF">EDC65_2006</name>
</gene>
<protein>
    <submittedName>
        <fullName evidence="3">NAD(P)-dependent dehydrogenase (Short-subunit alcohol dehydrogenase family)</fullName>
    </submittedName>
</protein>
<dbReference type="InterPro" id="IPR050259">
    <property type="entry name" value="SDR"/>
</dbReference>
<dbReference type="PRINTS" id="PR00081">
    <property type="entry name" value="GDHRDH"/>
</dbReference>
<dbReference type="OrthoDB" id="9793325at2"/>
<comment type="similarity">
    <text evidence="1 2">Belongs to the short-chain dehydrogenases/reductases (SDR) family.</text>
</comment>
<evidence type="ECO:0000256" key="1">
    <source>
        <dbReference type="ARBA" id="ARBA00006484"/>
    </source>
</evidence>
<dbReference type="FunFam" id="3.40.50.720:FF:000084">
    <property type="entry name" value="Short-chain dehydrogenase reductase"/>
    <property type="match status" value="1"/>
</dbReference>
<dbReference type="EMBL" id="RJKX01000013">
    <property type="protein sequence ID" value="ROQ00210.1"/>
    <property type="molecule type" value="Genomic_DNA"/>
</dbReference>
<name>A0A3N1MBT3_9PROT</name>
<dbReference type="RefSeq" id="WP_123689514.1">
    <property type="nucleotide sequence ID" value="NZ_AP019700.1"/>
</dbReference>
<evidence type="ECO:0000256" key="2">
    <source>
        <dbReference type="RuleBase" id="RU000363"/>
    </source>
</evidence>
<dbReference type="InterPro" id="IPR002347">
    <property type="entry name" value="SDR_fam"/>
</dbReference>
<comment type="caution">
    <text evidence="3">The sequence shown here is derived from an EMBL/GenBank/DDBJ whole genome shotgun (WGS) entry which is preliminary data.</text>
</comment>
<dbReference type="PANTHER" id="PTHR42879">
    <property type="entry name" value="3-OXOACYL-(ACYL-CARRIER-PROTEIN) REDUCTASE"/>
    <property type="match status" value="1"/>
</dbReference>
<reference evidence="3 4" key="1">
    <citation type="submission" date="2018-11" db="EMBL/GenBank/DDBJ databases">
        <title>Genomic Encyclopedia of Type Strains, Phase IV (KMG-IV): sequencing the most valuable type-strain genomes for metagenomic binning, comparative biology and taxonomic classification.</title>
        <authorList>
            <person name="Goeker M."/>
        </authorList>
    </citation>
    <scope>NUCLEOTIDE SEQUENCE [LARGE SCALE GENOMIC DNA]</scope>
    <source>
        <strain evidence="3 4">DSM 5900</strain>
    </source>
</reference>
<sequence>MEIRLDGRVALITGGSKGLGRAMGEMFATSGASVVLAARGAESLETARAAIAAKGGEVHVVAADVATADGCKAAYQAAVDRFGRVDILVNNAGKSNTAPFASIDDATWQDDIDLKLFAAIRLTRLAFPAMCERGWGRVINVLNTHAKAPGPRSAPTSVTRAAGLALTKVLANEGAPHNVLVNALLVGQIDSDQWTRQHAASGTNLTYAEFLAEKGKAIPMGRVGRAEEFASVACLLVSDAGGYVTGTAINVDGGRTPIT</sequence>
<proteinExistence type="inferred from homology"/>
<evidence type="ECO:0000313" key="4">
    <source>
        <dbReference type="Proteomes" id="UP000278222"/>
    </source>
</evidence>
<dbReference type="Proteomes" id="UP000278222">
    <property type="component" value="Unassembled WGS sequence"/>
</dbReference>
<accession>A0A3N1MBT3</accession>
<keyword evidence="4" id="KW-1185">Reference proteome</keyword>
<dbReference type="AlphaFoldDB" id="A0A3N1MBT3"/>
<organism evidence="3 4">
    <name type="scientific">Stella humosa</name>
    <dbReference type="NCBI Taxonomy" id="94"/>
    <lineage>
        <taxon>Bacteria</taxon>
        <taxon>Pseudomonadati</taxon>
        <taxon>Pseudomonadota</taxon>
        <taxon>Alphaproteobacteria</taxon>
        <taxon>Rhodospirillales</taxon>
        <taxon>Stellaceae</taxon>
        <taxon>Stella</taxon>
    </lineage>
</organism>